<evidence type="ECO:0000259" key="6">
    <source>
        <dbReference type="Pfam" id="PF22429"/>
    </source>
</evidence>
<dbReference type="InterPro" id="IPR055156">
    <property type="entry name" value="HutF-like_N"/>
</dbReference>
<dbReference type="InterPro" id="IPR006680">
    <property type="entry name" value="Amidohydro-rel"/>
</dbReference>
<organism evidence="7 8">
    <name type="scientific">Cupriavidus taiwanensis</name>
    <dbReference type="NCBI Taxonomy" id="164546"/>
    <lineage>
        <taxon>Bacteria</taxon>
        <taxon>Pseudomonadati</taxon>
        <taxon>Pseudomonadota</taxon>
        <taxon>Betaproteobacteria</taxon>
        <taxon>Burkholderiales</taxon>
        <taxon>Burkholderiaceae</taxon>
        <taxon>Cupriavidus</taxon>
    </lineage>
</organism>
<sequence length="473" mass="50751">MRGSCGMSAQLFAPFALLPDGWARDVLLAWDEQGRFTAVQPGAARGAGVPLAAGPVLPGMPNLHSHAFQRGFAGLTEFRSCPQGDDPAGADSFWSWRTLMYRFAQRLSPDTLEAIATQLYIEMLRAGYTSVCEFHYVHHDEDGRPYADAAKMSLRLLRAAQRTGIGMTLLPVLYQSAGFGGQPPLAGQQRFLHDTDAMLKLLERLHPACAQSGARLGLAPHSLRAVPEASLAHALAGLRALDAQAPVHIHIAEQQKEVDDCIAWSGTRPVTWLFDHVEVDARWCLVHATHMDWDERRRLAHSGAVAGICPTTEANLGDGVFEAAPYLAQRGAWGIGSDSHASVSVAEELRLFEYGQRLGLQRRNVLASDTHAQVADRLYLEAVAGGARASGRAVAGLAAGQQADFVVLDGAHPTLAGLDGPQALATHVFACHGHETLAEVRTAGRSRVQHGAHPLQADAGRLFIAARASLLAD</sequence>
<keyword evidence="3 7" id="KW-0378">Hydrolase</keyword>
<evidence type="ECO:0000256" key="1">
    <source>
        <dbReference type="ARBA" id="ARBA00001947"/>
    </source>
</evidence>
<feature type="domain" description="Formimidoylglutamate deiminase N-terminal" evidence="6">
    <location>
        <begin position="12"/>
        <end position="48"/>
    </location>
</feature>
<keyword evidence="2" id="KW-0479">Metal-binding</keyword>
<proteinExistence type="predicted"/>
<dbReference type="EMBL" id="LT991976">
    <property type="protein sequence ID" value="SPK71245.1"/>
    <property type="molecule type" value="Genomic_DNA"/>
</dbReference>
<dbReference type="NCBIfam" id="TIGR02022">
    <property type="entry name" value="hutF"/>
    <property type="match status" value="1"/>
</dbReference>
<reference evidence="7 8" key="1">
    <citation type="submission" date="2018-01" db="EMBL/GenBank/DDBJ databases">
        <authorList>
            <person name="Gaut B.S."/>
            <person name="Morton B.R."/>
            <person name="Clegg M.T."/>
            <person name="Duvall M.R."/>
        </authorList>
    </citation>
    <scope>NUCLEOTIDE SEQUENCE [LARGE SCALE GENOMIC DNA]</scope>
    <source>
        <strain evidence="7">Cupriavidus taiwanensis LMG 19425</strain>
    </source>
</reference>
<evidence type="ECO:0000313" key="7">
    <source>
        <dbReference type="EMBL" id="SPK71245.1"/>
    </source>
</evidence>
<dbReference type="NCBIfam" id="NF006681">
    <property type="entry name" value="PRK09229.1-2"/>
    <property type="match status" value="1"/>
</dbReference>
<dbReference type="InterPro" id="IPR011059">
    <property type="entry name" value="Metal-dep_hydrolase_composite"/>
</dbReference>
<dbReference type="GO" id="GO:0019239">
    <property type="term" value="F:deaminase activity"/>
    <property type="evidence" value="ECO:0007669"/>
    <property type="project" value="TreeGrafter"/>
</dbReference>
<evidence type="ECO:0000256" key="3">
    <source>
        <dbReference type="ARBA" id="ARBA00022801"/>
    </source>
</evidence>
<feature type="domain" description="Amidohydrolase-related" evidence="5">
    <location>
        <begin position="56"/>
        <end position="422"/>
    </location>
</feature>
<dbReference type="InterPro" id="IPR032466">
    <property type="entry name" value="Metal_Hydrolase"/>
</dbReference>
<dbReference type="NCBIfam" id="NF006684">
    <property type="entry name" value="PRK09229.1-5"/>
    <property type="match status" value="1"/>
</dbReference>
<dbReference type="GO" id="GO:0050416">
    <property type="term" value="F:formimidoylglutamate deiminase activity"/>
    <property type="evidence" value="ECO:0007669"/>
    <property type="project" value="UniProtKB-EC"/>
</dbReference>
<gene>
    <name evidence="7" type="primary">hutF</name>
    <name evidence="7" type="ORF">CT19425_30469</name>
</gene>
<accession>A0A375IDB2</accession>
<dbReference type="InterPro" id="IPR051607">
    <property type="entry name" value="Metallo-dep_hydrolases"/>
</dbReference>
<dbReference type="Pfam" id="PF22429">
    <property type="entry name" value="HutF_N"/>
    <property type="match status" value="1"/>
</dbReference>
<dbReference type="GO" id="GO:0046872">
    <property type="term" value="F:metal ion binding"/>
    <property type="evidence" value="ECO:0007669"/>
    <property type="project" value="UniProtKB-KW"/>
</dbReference>
<keyword evidence="4" id="KW-0862">Zinc</keyword>
<dbReference type="SUPFAM" id="SSF51556">
    <property type="entry name" value="Metallo-dependent hydrolases"/>
    <property type="match status" value="1"/>
</dbReference>
<evidence type="ECO:0000313" key="8">
    <source>
        <dbReference type="Proteomes" id="UP000255505"/>
    </source>
</evidence>
<dbReference type="GO" id="GO:0005829">
    <property type="term" value="C:cytosol"/>
    <property type="evidence" value="ECO:0007669"/>
    <property type="project" value="TreeGrafter"/>
</dbReference>
<evidence type="ECO:0000256" key="2">
    <source>
        <dbReference type="ARBA" id="ARBA00022723"/>
    </source>
</evidence>
<dbReference type="EC" id="3.5.3.13" evidence="7"/>
<name>A0A375IDB2_9BURK</name>
<comment type="cofactor">
    <cofactor evidence="1">
        <name>Zn(2+)</name>
        <dbReference type="ChEBI" id="CHEBI:29105"/>
    </cofactor>
</comment>
<dbReference type="InterPro" id="IPR010252">
    <property type="entry name" value="HutF"/>
</dbReference>
<dbReference type="Gene3D" id="2.30.40.10">
    <property type="entry name" value="Urease, subunit C, domain 1"/>
    <property type="match status" value="1"/>
</dbReference>
<dbReference type="PANTHER" id="PTHR11271:SF48">
    <property type="entry name" value="AMIDOHYDROLASE-RELATED DOMAIN-CONTAINING PROTEIN"/>
    <property type="match status" value="1"/>
</dbReference>
<dbReference type="PANTHER" id="PTHR11271">
    <property type="entry name" value="GUANINE DEAMINASE"/>
    <property type="match status" value="1"/>
</dbReference>
<dbReference type="Gene3D" id="3.20.20.140">
    <property type="entry name" value="Metal-dependent hydrolases"/>
    <property type="match status" value="1"/>
</dbReference>
<dbReference type="Proteomes" id="UP000255505">
    <property type="component" value="Chromosome I"/>
</dbReference>
<dbReference type="AlphaFoldDB" id="A0A375IDB2"/>
<evidence type="ECO:0000256" key="4">
    <source>
        <dbReference type="ARBA" id="ARBA00022833"/>
    </source>
</evidence>
<dbReference type="Pfam" id="PF01979">
    <property type="entry name" value="Amidohydro_1"/>
    <property type="match status" value="1"/>
</dbReference>
<evidence type="ECO:0000259" key="5">
    <source>
        <dbReference type="Pfam" id="PF01979"/>
    </source>
</evidence>
<protein>
    <submittedName>
        <fullName evidence="7">Formiminoglutamate deiminase</fullName>
        <ecNumber evidence="7">3.5.3.13</ecNumber>
    </submittedName>
</protein>